<organism evidence="2 3">
    <name type="scientific">Puccinia coronata f. sp. avenae</name>
    <dbReference type="NCBI Taxonomy" id="200324"/>
    <lineage>
        <taxon>Eukaryota</taxon>
        <taxon>Fungi</taxon>
        <taxon>Dikarya</taxon>
        <taxon>Basidiomycota</taxon>
        <taxon>Pucciniomycotina</taxon>
        <taxon>Pucciniomycetes</taxon>
        <taxon>Pucciniales</taxon>
        <taxon>Pucciniaceae</taxon>
        <taxon>Puccinia</taxon>
    </lineage>
</organism>
<protein>
    <submittedName>
        <fullName evidence="2">Uncharacterized protein</fullName>
    </submittedName>
</protein>
<dbReference type="Proteomes" id="UP000235392">
    <property type="component" value="Unassembled WGS sequence"/>
</dbReference>
<dbReference type="AlphaFoldDB" id="A0A2N5TFE4"/>
<feature type="compositionally biased region" description="Polar residues" evidence="1">
    <location>
        <begin position="158"/>
        <end position="183"/>
    </location>
</feature>
<comment type="caution">
    <text evidence="2">The sequence shown here is derived from an EMBL/GenBank/DDBJ whole genome shotgun (WGS) entry which is preliminary data.</text>
</comment>
<reference evidence="2 3" key="1">
    <citation type="submission" date="2017-11" db="EMBL/GenBank/DDBJ databases">
        <title>De novo assembly and phasing of dikaryotic genomes from two isolates of Puccinia coronata f. sp. avenae, the causal agent of oat crown rust.</title>
        <authorList>
            <person name="Miller M.E."/>
            <person name="Zhang Y."/>
            <person name="Omidvar V."/>
            <person name="Sperschneider J."/>
            <person name="Schwessinger B."/>
            <person name="Raley C."/>
            <person name="Palmer J.M."/>
            <person name="Garnica D."/>
            <person name="Upadhyaya N."/>
            <person name="Rathjen J."/>
            <person name="Taylor J.M."/>
            <person name="Park R.F."/>
            <person name="Dodds P.N."/>
            <person name="Hirsch C.D."/>
            <person name="Kianian S.F."/>
            <person name="Figueroa M."/>
        </authorList>
    </citation>
    <scope>NUCLEOTIDE SEQUENCE [LARGE SCALE GENOMIC DNA]</scope>
    <source>
        <strain evidence="2">12SD80</strain>
    </source>
</reference>
<accession>A0A2N5TFE4</accession>
<sequence length="192" mass="21395">MNSRGAFPPLWDDSSQATVPEFPYNIANVLDNRQTDGYLPTKEWMGQQPSSLTIESEHRYHDHCPEKRLKMMPENGTGSWTASKVTPENVDYQSFGMHTSPVPGFAHGALDEQARFYPQRDLSPLKAPSYTTLLPLPESFIKASNLLLNSVPSYEFASTSSQNHSSLPEISGMNQLPTDSQLPASHYHGNLN</sequence>
<proteinExistence type="predicted"/>
<name>A0A2N5TFE4_9BASI</name>
<gene>
    <name evidence="2" type="ORF">PCASD_10475</name>
</gene>
<feature type="region of interest" description="Disordered" evidence="1">
    <location>
        <begin position="158"/>
        <end position="192"/>
    </location>
</feature>
<evidence type="ECO:0000256" key="1">
    <source>
        <dbReference type="SAM" id="MobiDB-lite"/>
    </source>
</evidence>
<dbReference type="EMBL" id="PGCI01000613">
    <property type="protein sequence ID" value="PLW24237.1"/>
    <property type="molecule type" value="Genomic_DNA"/>
</dbReference>
<evidence type="ECO:0000313" key="2">
    <source>
        <dbReference type="EMBL" id="PLW24237.1"/>
    </source>
</evidence>
<evidence type="ECO:0000313" key="3">
    <source>
        <dbReference type="Proteomes" id="UP000235392"/>
    </source>
</evidence>